<dbReference type="EMBL" id="LAJE02000240">
    <property type="protein sequence ID" value="OEO29988.1"/>
    <property type="molecule type" value="Genomic_DNA"/>
</dbReference>
<protein>
    <recommendedName>
        <fullName evidence="6">Diguanylate cyclase</fullName>
    </recommendedName>
</protein>
<evidence type="ECO:0000256" key="1">
    <source>
        <dbReference type="SAM" id="Phobius"/>
    </source>
</evidence>
<keyword evidence="5" id="KW-1185">Reference proteome</keyword>
<name>A0A1E5XN25_9HYPH</name>
<dbReference type="InterPro" id="IPR029787">
    <property type="entry name" value="Nucleotide_cyclase"/>
</dbReference>
<dbReference type="PANTHER" id="PTHR44757:SF4">
    <property type="entry name" value="DIGUANYLATE CYCLASE DGCE-RELATED"/>
    <property type="match status" value="1"/>
</dbReference>
<feature type="transmembrane region" description="Helical" evidence="1">
    <location>
        <begin position="263"/>
        <end position="284"/>
    </location>
</feature>
<dbReference type="SMART" id="SM00267">
    <property type="entry name" value="GGDEF"/>
    <property type="match status" value="1"/>
</dbReference>
<keyword evidence="1" id="KW-0812">Transmembrane</keyword>
<comment type="caution">
    <text evidence="4">The sequence shown here is derived from an EMBL/GenBank/DDBJ whole genome shotgun (WGS) entry which is preliminary data.</text>
</comment>
<sequence length="727" mass="80205">MLSTRRAKFRRTFSMLVLAAFVVVFAVAAMLLGGFLLWSAAEIDDNAVTSQSQRVIHAVEALRTSTPREQESVAVWDDAVTAARQRDENWLESNIGKWMFDYFGHDESYVLGPDDTPIYAAIDGKIRKPETFLSRASALAPLLADLRKLTAAGYLDTPPNVADYVLLDGRPVMASVIPLISDTGNLVQPAGHEAVLVTIVRLDLDFEMRMIDRYMTEVGRFTTVTSTAAGIEAFAVTNRAGRIVAFFEWLPFRPGQELLQRTAPALILAFVFVSLLVSLLLYRLRRALRALEFKRIDAERQATEDALTGLPNRLSFDRQFNGRLDAIKLRDPPTALLMLDLDRFKQVNDTLGHHAGDELIRAVADRLRAVIGPTDVLARLGGDEFAILHTCYAGTVEVAALAQRIVDTIAKPFRVQGSDAFVGVSIGIVVATSGQRDSHELSRKADIALYEAKSAGRNRAAFYEEAMDEQVQNRHVIEAELREALRNPGQLWVAFQPLCGDAEEVLGAEALLRWTHPQIGMIPPSRFIAIAESTGLIEQLGEFVLRRAAELGAHWPGRTIAVNISPAQLRNPTFAERVFALLRETGMRPADLEIEITEGILLDDESTAANTIRSFRAAGIRIALDDFGTGYSSLSYLKRYPVDRIKIDRSFIAQLSTANASDAIVQAMVTLAHALDIEVTAEGVETEEQFQALIGMGCNTFQGYLFSKPLTVDDIHTRFAAPLPRVA</sequence>
<dbReference type="PROSITE" id="PS50887">
    <property type="entry name" value="GGDEF"/>
    <property type="match status" value="1"/>
</dbReference>
<dbReference type="Gene3D" id="3.20.20.450">
    <property type="entry name" value="EAL domain"/>
    <property type="match status" value="1"/>
</dbReference>
<keyword evidence="1" id="KW-0472">Membrane</keyword>
<evidence type="ECO:0000259" key="2">
    <source>
        <dbReference type="PROSITE" id="PS50883"/>
    </source>
</evidence>
<dbReference type="SUPFAM" id="SSF55073">
    <property type="entry name" value="Nucleotide cyclase"/>
    <property type="match status" value="1"/>
</dbReference>
<dbReference type="Gene3D" id="3.30.70.270">
    <property type="match status" value="1"/>
</dbReference>
<feature type="transmembrane region" description="Helical" evidence="1">
    <location>
        <begin position="12"/>
        <end position="38"/>
    </location>
</feature>
<dbReference type="PROSITE" id="PS50883">
    <property type="entry name" value="EAL"/>
    <property type="match status" value="1"/>
</dbReference>
<dbReference type="PANTHER" id="PTHR44757">
    <property type="entry name" value="DIGUANYLATE CYCLASE DGCP"/>
    <property type="match status" value="1"/>
</dbReference>
<dbReference type="AlphaFoldDB" id="A0A1E5XN25"/>
<evidence type="ECO:0000313" key="5">
    <source>
        <dbReference type="Proteomes" id="UP000095463"/>
    </source>
</evidence>
<dbReference type="FunFam" id="3.30.70.270:FF:000001">
    <property type="entry name" value="Diguanylate cyclase domain protein"/>
    <property type="match status" value="1"/>
</dbReference>
<proteinExistence type="predicted"/>
<dbReference type="CDD" id="cd01949">
    <property type="entry name" value="GGDEF"/>
    <property type="match status" value="1"/>
</dbReference>
<evidence type="ECO:0000259" key="3">
    <source>
        <dbReference type="PROSITE" id="PS50887"/>
    </source>
</evidence>
<dbReference type="InterPro" id="IPR001633">
    <property type="entry name" value="EAL_dom"/>
</dbReference>
<dbReference type="OrthoDB" id="9814202at2"/>
<organism evidence="4 5">
    <name type="scientific">Devosia insulae DS-56</name>
    <dbReference type="NCBI Taxonomy" id="1116389"/>
    <lineage>
        <taxon>Bacteria</taxon>
        <taxon>Pseudomonadati</taxon>
        <taxon>Pseudomonadota</taxon>
        <taxon>Alphaproteobacteria</taxon>
        <taxon>Hyphomicrobiales</taxon>
        <taxon>Devosiaceae</taxon>
        <taxon>Devosia</taxon>
    </lineage>
</organism>
<gene>
    <name evidence="4" type="ORF">VW23_023405</name>
</gene>
<dbReference type="RefSeq" id="WP_069910779.1">
    <property type="nucleotide sequence ID" value="NZ_LAJE02000240.1"/>
</dbReference>
<keyword evidence="1" id="KW-1133">Transmembrane helix</keyword>
<dbReference type="SUPFAM" id="SSF141868">
    <property type="entry name" value="EAL domain-like"/>
    <property type="match status" value="1"/>
</dbReference>
<dbReference type="SMART" id="SM00052">
    <property type="entry name" value="EAL"/>
    <property type="match status" value="1"/>
</dbReference>
<dbReference type="Proteomes" id="UP000095463">
    <property type="component" value="Unassembled WGS sequence"/>
</dbReference>
<dbReference type="Pfam" id="PF00990">
    <property type="entry name" value="GGDEF"/>
    <property type="match status" value="1"/>
</dbReference>
<dbReference type="InterPro" id="IPR007892">
    <property type="entry name" value="CHASE4"/>
</dbReference>
<dbReference type="InterPro" id="IPR043128">
    <property type="entry name" value="Rev_trsase/Diguanyl_cyclase"/>
</dbReference>
<accession>A0A1E5XN25</accession>
<feature type="domain" description="EAL" evidence="2">
    <location>
        <begin position="474"/>
        <end position="723"/>
    </location>
</feature>
<dbReference type="InterPro" id="IPR000160">
    <property type="entry name" value="GGDEF_dom"/>
</dbReference>
<dbReference type="InterPro" id="IPR052155">
    <property type="entry name" value="Biofilm_reg_signaling"/>
</dbReference>
<reference evidence="4 5" key="1">
    <citation type="journal article" date="2015" name="Genome Announc.">
        <title>Genome Assemblies of Three Soil-Associated Devosia species: D. insulae, D. limi, and D. soli.</title>
        <authorList>
            <person name="Hassan Y.I."/>
            <person name="Lepp D."/>
            <person name="Zhou T."/>
        </authorList>
    </citation>
    <scope>NUCLEOTIDE SEQUENCE [LARGE SCALE GENOMIC DNA]</scope>
    <source>
        <strain evidence="4 5">DS-56</strain>
    </source>
</reference>
<evidence type="ECO:0000313" key="4">
    <source>
        <dbReference type="EMBL" id="OEO29988.1"/>
    </source>
</evidence>
<dbReference type="InterPro" id="IPR035919">
    <property type="entry name" value="EAL_sf"/>
</dbReference>
<dbReference type="CDD" id="cd01948">
    <property type="entry name" value="EAL"/>
    <property type="match status" value="1"/>
</dbReference>
<dbReference type="GO" id="GO:0003824">
    <property type="term" value="F:catalytic activity"/>
    <property type="evidence" value="ECO:0007669"/>
    <property type="project" value="UniProtKB-ARBA"/>
</dbReference>
<dbReference type="NCBIfam" id="TIGR00254">
    <property type="entry name" value="GGDEF"/>
    <property type="match status" value="1"/>
</dbReference>
<evidence type="ECO:0008006" key="6">
    <source>
        <dbReference type="Google" id="ProtNLM"/>
    </source>
</evidence>
<feature type="domain" description="GGDEF" evidence="3">
    <location>
        <begin position="332"/>
        <end position="465"/>
    </location>
</feature>
<dbReference type="Pfam" id="PF05228">
    <property type="entry name" value="CHASE4"/>
    <property type="match status" value="1"/>
</dbReference>
<dbReference type="Pfam" id="PF00563">
    <property type="entry name" value="EAL"/>
    <property type="match status" value="1"/>
</dbReference>